<gene>
    <name evidence="1" type="ORF">SOO65_16510</name>
</gene>
<dbReference type="AlphaFoldDB" id="A0AAX4HM97"/>
<dbReference type="Proteomes" id="UP001324634">
    <property type="component" value="Chromosome"/>
</dbReference>
<dbReference type="InterPro" id="IPR005358">
    <property type="entry name" value="Puta_zinc/iron-chelating_dom"/>
</dbReference>
<keyword evidence="2" id="KW-1185">Reference proteome</keyword>
<reference evidence="1 2" key="1">
    <citation type="submission" date="2023-11" db="EMBL/GenBank/DDBJ databases">
        <title>Peredibacter starrii A3.12.</title>
        <authorList>
            <person name="Mitchell R.J."/>
        </authorList>
    </citation>
    <scope>NUCLEOTIDE SEQUENCE [LARGE SCALE GENOMIC DNA]</scope>
    <source>
        <strain evidence="1 2">A3.12</strain>
    </source>
</reference>
<accession>A0AAX4HM97</accession>
<evidence type="ECO:0000313" key="1">
    <source>
        <dbReference type="EMBL" id="WPU64298.1"/>
    </source>
</evidence>
<evidence type="ECO:0000313" key="2">
    <source>
        <dbReference type="Proteomes" id="UP001324634"/>
    </source>
</evidence>
<dbReference type="KEGG" id="psti:SOO65_16510"/>
<dbReference type="EMBL" id="CP139487">
    <property type="protein sequence ID" value="WPU64298.1"/>
    <property type="molecule type" value="Genomic_DNA"/>
</dbReference>
<sequence length="203" mass="22659">MNVPAIAKRTFEELKSKSEFLSMVQNIINELQQLSSPITRAKFIHNLIEELNRDVFSNPLVEQLSPCKMGCSACCHTQVSVTQDEAALMALLVREGIGIDLDLLELQAIAKNDSDEFYKIPYSKRACVFLDENGACRIYKNRPSVCRTNAVIGEIDQCDTSSEIKPTRLIKTPKSDLVIYASFMDAEDSGTLPYMLSKVISAE</sequence>
<proteinExistence type="predicted"/>
<name>A0AAX4HM97_9BACT</name>
<dbReference type="Pfam" id="PF03692">
    <property type="entry name" value="CxxCxxCC"/>
    <property type="match status" value="1"/>
</dbReference>
<protein>
    <submittedName>
        <fullName evidence="1">YkgJ family cysteine cluster protein</fullName>
    </submittedName>
</protein>
<dbReference type="RefSeq" id="WP_321392848.1">
    <property type="nucleotide sequence ID" value="NZ_CP139487.1"/>
</dbReference>
<organism evidence="1 2">
    <name type="scientific">Peredibacter starrii</name>
    <dbReference type="NCBI Taxonomy" id="28202"/>
    <lineage>
        <taxon>Bacteria</taxon>
        <taxon>Pseudomonadati</taxon>
        <taxon>Bdellovibrionota</taxon>
        <taxon>Bacteriovoracia</taxon>
        <taxon>Bacteriovoracales</taxon>
        <taxon>Bacteriovoracaceae</taxon>
        <taxon>Peredibacter</taxon>
    </lineage>
</organism>